<keyword evidence="2" id="KW-1133">Transmembrane helix</keyword>
<dbReference type="STRING" id="1077974.GOEFS_077_00140"/>
<sequence length="495" mass="51677">MRQAHTGLSARRVLVTLCVALLAALMAAPAAQAAPEKSISGQVGPSIVFIRTIYKAFVQVPLRSGTVWTPEMSLTTTCTGYAVDTKGSIATAGHCVNGKDDEILNAFREKTIEMLADELKWSDAEATANYKAAVAAKWPVSGSTSDSSSGPSRAVSVQQPSGSGQVLTDWITAEVVDFQTFDDGDNAILRIANQPLVPLAISPNAPEPGQAITAVGFPGAVRIVTDTSIIPQPSYKTGTVSSRQVTGKGVTKTEISAGMGKGMSGGPTVDANGNVVGTNSSVATDETASFDFITDNIALRSYLESHGVTLAAPHSDDSESTALNKWVWLGPSIGVAALIVLLLIAMLVRRSRKRKARSGFGNLGGPYGSGFPGPQQTFTGQGQPFGQPGGQGSPPVFGPGGPAAGPGFGQPQRQQFPPNPQQPRPAQPSPQQPQSPQQPNWPTPQQPRPYPGQQQPPNQNPGQPGYGQQRPGQYPPGQPGPGQQGPNPYPPNPFQ</sequence>
<feature type="compositionally biased region" description="Gly residues" evidence="1">
    <location>
        <begin position="361"/>
        <end position="371"/>
    </location>
</feature>
<feature type="compositionally biased region" description="Low complexity" evidence="1">
    <location>
        <begin position="140"/>
        <end position="152"/>
    </location>
</feature>
<dbReference type="Proteomes" id="UP000035034">
    <property type="component" value="Unassembled WGS sequence"/>
</dbReference>
<dbReference type="eggNOG" id="COG0265">
    <property type="taxonomic scope" value="Bacteria"/>
</dbReference>
<feature type="compositionally biased region" description="Pro residues" evidence="1">
    <location>
        <begin position="417"/>
        <end position="433"/>
    </location>
</feature>
<dbReference type="RefSeq" id="WP_007318557.1">
    <property type="nucleotide sequence ID" value="NZ_BAEH01000077.1"/>
</dbReference>
<proteinExistence type="predicted"/>
<feature type="compositionally biased region" description="Pro residues" evidence="1">
    <location>
        <begin position="439"/>
        <end position="450"/>
    </location>
</feature>
<dbReference type="InterPro" id="IPR009003">
    <property type="entry name" value="Peptidase_S1_PA"/>
</dbReference>
<feature type="region of interest" description="Disordered" evidence="1">
    <location>
        <begin position="140"/>
        <end position="161"/>
    </location>
</feature>
<dbReference type="InterPro" id="IPR006311">
    <property type="entry name" value="TAT_signal"/>
</dbReference>
<name>H0R2C1_9ACTN</name>
<feature type="compositionally biased region" description="Gly residues" evidence="1">
    <location>
        <begin position="387"/>
        <end position="408"/>
    </location>
</feature>
<comment type="caution">
    <text evidence="4">The sequence shown here is derived from an EMBL/GenBank/DDBJ whole genome shotgun (WGS) entry which is preliminary data.</text>
</comment>
<feature type="signal peptide" evidence="3">
    <location>
        <begin position="1"/>
        <end position="33"/>
    </location>
</feature>
<organism evidence="4 5">
    <name type="scientific">Gordonia effusa NBRC 100432</name>
    <dbReference type="NCBI Taxonomy" id="1077974"/>
    <lineage>
        <taxon>Bacteria</taxon>
        <taxon>Bacillati</taxon>
        <taxon>Actinomycetota</taxon>
        <taxon>Actinomycetes</taxon>
        <taxon>Mycobacteriales</taxon>
        <taxon>Gordoniaceae</taxon>
        <taxon>Gordonia</taxon>
    </lineage>
</organism>
<evidence type="ECO:0008006" key="6">
    <source>
        <dbReference type="Google" id="ProtNLM"/>
    </source>
</evidence>
<dbReference type="Pfam" id="PF13365">
    <property type="entry name" value="Trypsin_2"/>
    <property type="match status" value="1"/>
</dbReference>
<dbReference type="PROSITE" id="PS51318">
    <property type="entry name" value="TAT"/>
    <property type="match status" value="1"/>
</dbReference>
<keyword evidence="3" id="KW-0732">Signal</keyword>
<keyword evidence="5" id="KW-1185">Reference proteome</keyword>
<dbReference type="SUPFAM" id="SSF50494">
    <property type="entry name" value="Trypsin-like serine proteases"/>
    <property type="match status" value="1"/>
</dbReference>
<evidence type="ECO:0000313" key="4">
    <source>
        <dbReference type="EMBL" id="GAB19222.1"/>
    </source>
</evidence>
<dbReference type="InterPro" id="IPR043504">
    <property type="entry name" value="Peptidase_S1_PA_chymotrypsin"/>
</dbReference>
<evidence type="ECO:0000313" key="5">
    <source>
        <dbReference type="Proteomes" id="UP000035034"/>
    </source>
</evidence>
<evidence type="ECO:0000256" key="2">
    <source>
        <dbReference type="SAM" id="Phobius"/>
    </source>
</evidence>
<evidence type="ECO:0000256" key="3">
    <source>
        <dbReference type="SAM" id="SignalP"/>
    </source>
</evidence>
<accession>H0R2C1</accession>
<keyword evidence="2" id="KW-0472">Membrane</keyword>
<dbReference type="AlphaFoldDB" id="H0R2C1"/>
<feature type="chain" id="PRO_5003538083" description="Peptidase S1 family protein" evidence="3">
    <location>
        <begin position="34"/>
        <end position="495"/>
    </location>
</feature>
<feature type="region of interest" description="Disordered" evidence="1">
    <location>
        <begin position="358"/>
        <end position="495"/>
    </location>
</feature>
<protein>
    <recommendedName>
        <fullName evidence="6">Peptidase S1 family protein</fullName>
    </recommendedName>
</protein>
<keyword evidence="2" id="KW-0812">Transmembrane</keyword>
<reference evidence="4 5" key="1">
    <citation type="submission" date="2011-12" db="EMBL/GenBank/DDBJ databases">
        <title>Whole genome shotgun sequence of Gordonia effusa NBRC 100432.</title>
        <authorList>
            <person name="Yoshida I."/>
            <person name="Takarada H."/>
            <person name="Hosoyama A."/>
            <person name="Tsuchikane K."/>
            <person name="Katsumata H."/>
            <person name="Yamazaki S."/>
            <person name="Fujita N."/>
        </authorList>
    </citation>
    <scope>NUCLEOTIDE SEQUENCE [LARGE SCALE GENOMIC DNA]</scope>
    <source>
        <strain evidence="4 5">NBRC 100432</strain>
    </source>
</reference>
<feature type="transmembrane region" description="Helical" evidence="2">
    <location>
        <begin position="326"/>
        <end position="348"/>
    </location>
</feature>
<evidence type="ECO:0000256" key="1">
    <source>
        <dbReference type="SAM" id="MobiDB-lite"/>
    </source>
</evidence>
<dbReference type="EMBL" id="BAEH01000077">
    <property type="protein sequence ID" value="GAB19222.1"/>
    <property type="molecule type" value="Genomic_DNA"/>
</dbReference>
<dbReference type="Gene3D" id="2.40.10.10">
    <property type="entry name" value="Trypsin-like serine proteases"/>
    <property type="match status" value="2"/>
</dbReference>
<gene>
    <name evidence="4" type="ORF">GOEFS_077_00140</name>
</gene>
<feature type="compositionally biased region" description="Low complexity" evidence="1">
    <location>
        <begin position="451"/>
        <end position="472"/>
    </location>
</feature>
<dbReference type="OrthoDB" id="3497273at2"/>
<feature type="compositionally biased region" description="Low complexity" evidence="1">
    <location>
        <begin position="372"/>
        <end position="386"/>
    </location>
</feature>